<dbReference type="EMBL" id="MVOH01000001">
    <property type="protein sequence ID" value="PAU69077.1"/>
    <property type="molecule type" value="Genomic_DNA"/>
</dbReference>
<evidence type="ECO:0000313" key="3">
    <source>
        <dbReference type="EMBL" id="PAU69077.1"/>
    </source>
</evidence>
<keyword evidence="4" id="KW-1185">Reference proteome</keyword>
<dbReference type="PIRSF" id="PIRSF003108">
    <property type="entry name" value="DinJ"/>
    <property type="match status" value="1"/>
</dbReference>
<dbReference type="GO" id="GO:0044010">
    <property type="term" value="P:single-species biofilm formation"/>
    <property type="evidence" value="ECO:0007669"/>
    <property type="project" value="InterPro"/>
</dbReference>
<evidence type="ECO:0000313" key="4">
    <source>
        <dbReference type="Proteomes" id="UP000218399"/>
    </source>
</evidence>
<dbReference type="GO" id="GO:0006355">
    <property type="term" value="P:regulation of DNA-templated transcription"/>
    <property type="evidence" value="ECO:0007669"/>
    <property type="project" value="InterPro"/>
</dbReference>
<dbReference type="PANTHER" id="PTHR38781">
    <property type="entry name" value="ANTITOXIN DINJ-RELATED"/>
    <property type="match status" value="1"/>
</dbReference>
<dbReference type="GO" id="GO:0006351">
    <property type="term" value="P:DNA-templated transcription"/>
    <property type="evidence" value="ECO:0007669"/>
    <property type="project" value="TreeGrafter"/>
</dbReference>
<dbReference type="GO" id="GO:0000987">
    <property type="term" value="F:cis-regulatory region sequence-specific DNA binding"/>
    <property type="evidence" value="ECO:0007669"/>
    <property type="project" value="InterPro"/>
</dbReference>
<reference evidence="3 4" key="1">
    <citation type="journal article" date="2017" name="ISME J.">
        <title>Unveiling bifidobacterial biogeography across the mammalian branch of the tree of life.</title>
        <authorList>
            <person name="Milani C."/>
            <person name="Mangifesta M."/>
            <person name="Mancabelli L."/>
            <person name="Lugli G.A."/>
            <person name="James K."/>
            <person name="Duranti S."/>
            <person name="Turroni F."/>
            <person name="Ferrario C."/>
            <person name="Ossiprandi M.C."/>
            <person name="van Sinderen D."/>
            <person name="Ventura M."/>
        </authorList>
    </citation>
    <scope>NUCLEOTIDE SEQUENCE [LARGE SCALE GENOMIC DNA]</scope>
    <source>
        <strain evidence="4">Ham19E</strain>
    </source>
</reference>
<dbReference type="PANTHER" id="PTHR38781:SF1">
    <property type="entry name" value="ANTITOXIN DINJ-RELATED"/>
    <property type="match status" value="1"/>
</dbReference>
<dbReference type="NCBIfam" id="TIGR02384">
    <property type="entry name" value="RelB_DinJ"/>
    <property type="match status" value="1"/>
</dbReference>
<dbReference type="Proteomes" id="UP000218399">
    <property type="component" value="Unassembled WGS sequence"/>
</dbReference>
<keyword evidence="2" id="KW-1277">Toxin-antitoxin system</keyword>
<dbReference type="RefSeq" id="WP_095614143.1">
    <property type="nucleotide sequence ID" value="NZ_MVOH01000001.1"/>
</dbReference>
<accession>A0A2A2EJA1</accession>
<dbReference type="Pfam" id="PF04221">
    <property type="entry name" value="RelB"/>
    <property type="match status" value="1"/>
</dbReference>
<dbReference type="InterPro" id="IPR026262">
    <property type="entry name" value="DinJ"/>
</dbReference>
<evidence type="ECO:0000256" key="2">
    <source>
        <dbReference type="ARBA" id="ARBA00022649"/>
    </source>
</evidence>
<protein>
    <submittedName>
        <fullName evidence="3">Damage-inducible protein J</fullName>
    </submittedName>
</protein>
<comment type="caution">
    <text evidence="3">The sequence shown here is derived from an EMBL/GenBank/DDBJ whole genome shotgun (WGS) entry which is preliminary data.</text>
</comment>
<organism evidence="3 4">
    <name type="scientific">Bifidobacterium criceti</name>
    <dbReference type="NCBI Taxonomy" id="1960969"/>
    <lineage>
        <taxon>Bacteria</taxon>
        <taxon>Bacillati</taxon>
        <taxon>Actinomycetota</taxon>
        <taxon>Actinomycetes</taxon>
        <taxon>Bifidobacteriales</taxon>
        <taxon>Bifidobacteriaceae</taxon>
        <taxon>Bifidobacterium</taxon>
    </lineage>
</organism>
<dbReference type="GO" id="GO:0015643">
    <property type="term" value="F:toxic substance binding"/>
    <property type="evidence" value="ECO:0007669"/>
    <property type="project" value="InterPro"/>
</dbReference>
<dbReference type="AlphaFoldDB" id="A0A2A2EJA1"/>
<proteinExistence type="inferred from homology"/>
<gene>
    <name evidence="3" type="ORF">B1526_0058</name>
</gene>
<dbReference type="OrthoDB" id="9804867at2"/>
<name>A0A2A2EJA1_9BIFI</name>
<comment type="similarity">
    <text evidence="1">Belongs to the RelB/DinJ antitoxin family.</text>
</comment>
<dbReference type="InterPro" id="IPR007337">
    <property type="entry name" value="RelB/DinJ"/>
</dbReference>
<evidence type="ECO:0000256" key="1">
    <source>
        <dbReference type="ARBA" id="ARBA00010562"/>
    </source>
</evidence>
<dbReference type="InterPro" id="IPR013321">
    <property type="entry name" value="Arc_rbn_hlx_hlx"/>
</dbReference>
<sequence>MTMSSVTVRVDARTKEQAANIAEDFGLDLSSVTRAFYRQIVREHRIPLNLSYPDAPQETVEALDEARTIVSKKSARFDNADEMFESLDI</sequence>
<dbReference type="Gene3D" id="1.10.1220.10">
    <property type="entry name" value="Met repressor-like"/>
    <property type="match status" value="1"/>
</dbReference>